<reference evidence="2 3" key="1">
    <citation type="submission" date="2018-06" db="EMBL/GenBank/DDBJ databases">
        <title>Streptacidiphilus pinicola sp. nov., isolated from pine grove soil.</title>
        <authorList>
            <person name="Roh S.G."/>
            <person name="Park S."/>
            <person name="Kim M.-K."/>
            <person name="Yun B.-R."/>
            <person name="Park J."/>
            <person name="Kim M.J."/>
            <person name="Kim Y.S."/>
            <person name="Kim S.B."/>
        </authorList>
    </citation>
    <scope>NUCLEOTIDE SEQUENCE [LARGE SCALE GENOMIC DNA]</scope>
    <source>
        <strain evidence="2 3">MMS16-CNU450</strain>
    </source>
</reference>
<organism evidence="2 3">
    <name type="scientific">Streptacidiphilus pinicola</name>
    <dbReference type="NCBI Taxonomy" id="2219663"/>
    <lineage>
        <taxon>Bacteria</taxon>
        <taxon>Bacillati</taxon>
        <taxon>Actinomycetota</taxon>
        <taxon>Actinomycetes</taxon>
        <taxon>Kitasatosporales</taxon>
        <taxon>Streptomycetaceae</taxon>
        <taxon>Streptacidiphilus</taxon>
    </lineage>
</organism>
<dbReference type="InterPro" id="IPR046129">
    <property type="entry name" value="DUF6126"/>
</dbReference>
<dbReference type="RefSeq" id="WP_111505856.1">
    <property type="nucleotide sequence ID" value="NZ_QKYN01000120.1"/>
</dbReference>
<keyword evidence="3" id="KW-1185">Reference proteome</keyword>
<dbReference type="OrthoDB" id="3855521at2"/>
<gene>
    <name evidence="2" type="ORF">DN069_28765</name>
</gene>
<evidence type="ECO:0000256" key="1">
    <source>
        <dbReference type="SAM" id="Phobius"/>
    </source>
</evidence>
<evidence type="ECO:0000313" key="2">
    <source>
        <dbReference type="EMBL" id="RAG82208.1"/>
    </source>
</evidence>
<dbReference type="Proteomes" id="UP000248889">
    <property type="component" value="Unassembled WGS sequence"/>
</dbReference>
<evidence type="ECO:0000313" key="3">
    <source>
        <dbReference type="Proteomes" id="UP000248889"/>
    </source>
</evidence>
<dbReference type="AlphaFoldDB" id="A0A2X0J4D1"/>
<accession>A0A2X0J4D1</accession>
<keyword evidence="1" id="KW-1133">Transmembrane helix</keyword>
<protein>
    <submittedName>
        <fullName evidence="2">Uncharacterized protein</fullName>
    </submittedName>
</protein>
<dbReference type="EMBL" id="QKYN01000120">
    <property type="protein sequence ID" value="RAG82208.1"/>
    <property type="molecule type" value="Genomic_DNA"/>
</dbReference>
<name>A0A2X0J4D1_9ACTN</name>
<feature type="transmembrane region" description="Helical" evidence="1">
    <location>
        <begin position="42"/>
        <end position="64"/>
    </location>
</feature>
<proteinExistence type="predicted"/>
<comment type="caution">
    <text evidence="2">The sequence shown here is derived from an EMBL/GenBank/DDBJ whole genome shotgun (WGS) entry which is preliminary data.</text>
</comment>
<keyword evidence="1" id="KW-0812">Transmembrane</keyword>
<keyword evidence="1" id="KW-0472">Membrane</keyword>
<sequence length="67" mass="7081">MADHGPIPAGSLPAGPAPAPVIPAGPVEDGARVTERRVNIRVFIYVIGLHIFAGFAMLLFYTAMHRG</sequence>
<dbReference type="Pfam" id="PF19621">
    <property type="entry name" value="DUF6126"/>
    <property type="match status" value="1"/>
</dbReference>